<feature type="compositionally biased region" description="Low complexity" evidence="1">
    <location>
        <begin position="74"/>
        <end position="94"/>
    </location>
</feature>
<feature type="compositionally biased region" description="Gly residues" evidence="1">
    <location>
        <begin position="589"/>
        <end position="605"/>
    </location>
</feature>
<feature type="region of interest" description="Disordered" evidence="1">
    <location>
        <begin position="578"/>
        <end position="655"/>
    </location>
</feature>
<accession>E9AJE1</accession>
<dbReference type="RefSeq" id="XP_003871579.1">
    <property type="nucleotide sequence ID" value="XM_003871530.1"/>
</dbReference>
<evidence type="ECO:0000313" key="3">
    <source>
        <dbReference type="Proteomes" id="UP000007259"/>
    </source>
</evidence>
<gene>
    <name evidence="2" type="ORF">LMXM_01_0540</name>
</gene>
<dbReference type="OMA" id="CELAYSL"/>
<feature type="region of interest" description="Disordered" evidence="1">
    <location>
        <begin position="62"/>
        <end position="94"/>
    </location>
</feature>
<dbReference type="EMBL" id="FR799554">
    <property type="protein sequence ID" value="CBZ23038.1"/>
    <property type="molecule type" value="Genomic_DNA"/>
</dbReference>
<proteinExistence type="predicted"/>
<dbReference type="KEGG" id="lmi:LMXM_01_0540"/>
<evidence type="ECO:0000313" key="2">
    <source>
        <dbReference type="EMBL" id="CBZ23038.1"/>
    </source>
</evidence>
<evidence type="ECO:0000256" key="1">
    <source>
        <dbReference type="SAM" id="MobiDB-lite"/>
    </source>
</evidence>
<feature type="region of interest" description="Disordered" evidence="1">
    <location>
        <begin position="511"/>
        <end position="563"/>
    </location>
</feature>
<feature type="region of interest" description="Disordered" evidence="1">
    <location>
        <begin position="168"/>
        <end position="197"/>
    </location>
</feature>
<feature type="compositionally biased region" description="Gly residues" evidence="1">
    <location>
        <begin position="180"/>
        <end position="193"/>
    </location>
</feature>
<reference evidence="2 3" key="1">
    <citation type="journal article" date="2011" name="Genome Res.">
        <title>Chromosome and gene copy number variation allow major structural change between species and strains of Leishmania.</title>
        <authorList>
            <person name="Rogers M.B."/>
            <person name="Hilley J.D."/>
            <person name="Dickens N.J."/>
            <person name="Wilkes J."/>
            <person name="Bates P.A."/>
            <person name="Depledge D.P."/>
            <person name="Harris D."/>
            <person name="Her Y."/>
            <person name="Herzyk P."/>
            <person name="Imamura H."/>
            <person name="Otto T.D."/>
            <person name="Sanders M."/>
            <person name="Seeger K."/>
            <person name="Dujardin J.C."/>
            <person name="Berriman M."/>
            <person name="Smith D.F."/>
            <person name="Hertz-Fowler C."/>
            <person name="Mottram J.C."/>
        </authorList>
    </citation>
    <scope>NUCLEOTIDE SEQUENCE [LARGE SCALE GENOMIC DNA]</scope>
    <source>
        <strain evidence="2 3">MHOM/GT/2001/U1103</strain>
    </source>
</reference>
<organism evidence="2 3">
    <name type="scientific">Leishmania mexicana (strain MHOM/GT/2001/U1103)</name>
    <dbReference type="NCBI Taxonomy" id="929439"/>
    <lineage>
        <taxon>Eukaryota</taxon>
        <taxon>Discoba</taxon>
        <taxon>Euglenozoa</taxon>
        <taxon>Kinetoplastea</taxon>
        <taxon>Metakinetoplastina</taxon>
        <taxon>Trypanosomatida</taxon>
        <taxon>Trypanosomatidae</taxon>
        <taxon>Leishmaniinae</taxon>
        <taxon>Leishmania</taxon>
    </lineage>
</organism>
<dbReference type="GeneID" id="13452642"/>
<dbReference type="AlphaFoldDB" id="E9AJE1"/>
<name>E9AJE1_LEIMU</name>
<keyword evidence="3" id="KW-1185">Reference proteome</keyword>
<feature type="region of interest" description="Disordered" evidence="1">
    <location>
        <begin position="436"/>
        <end position="459"/>
    </location>
</feature>
<sequence length="701" mass="74357">MTSRVQLDFFVPPPERRQCVRERLAQQRAPMFEWRHDFAESSFDAATGERRPLQRIFNPVAKEHPASARRTRAATHTAAAHPAATTASSARPATAPVWEAAASGNADRRNAWKQSGFTFAENYFRKSAHSLVSPSRPHTSASTPGLLRSASRDGVYVPYLHDTILFCEPLPPSTEPPRGRPGGGGGGGDGGGAAAEADQLPPVQRTPSTARVALAVTCNAAESRGRELQASIDAKRAELLGLSKPSTPSQKTQQQQQQQQQQQLATYLYAAGVESVTFNDGDDASRAAATIASTTGGVNYVNTAAIARAETCCGVVGPSIAAKQRALAMAEGVYADLIHNRGSAWSATPTAATAKTELPTCELAYSLRPSYVQSRLRRTAGLRSSSSSSQNLGTAGILSDRYSASLEEGMGGTTPHTAAATLPMTTCASAPRICGHRGNGVSGPPSERAITQSPGDDSIAGTVPLAATEAGLADTSAYLRRSGSTAYHSSTTALPPPALSSMELRHDVEDTAEARSPDGVSGRATSKTSPTADAAGARAGHRQDRQSIPSPLPSNGNVQRQSDSNPLLNLLYRTSISTDSPTNLRTYGDAGGSTVAGGSNYGSGDGRQRHRRDGRDARDSPRQSPLRQRGGRDVSGDAQQGHQRRQRPFTAYRLPTESKETRVYAVRLRNFLNSDASLLKRAEPPRRGIPVLLPLDWQPNC</sequence>
<dbReference type="OrthoDB" id="266829at2759"/>
<protein>
    <submittedName>
        <fullName evidence="2">Uncharacterized protein</fullName>
    </submittedName>
</protein>
<feature type="compositionally biased region" description="Polar residues" evidence="1">
    <location>
        <begin position="546"/>
        <end position="563"/>
    </location>
</feature>
<dbReference type="PhylomeDB" id="E9AJE1"/>
<dbReference type="VEuPathDB" id="TriTrypDB:LmxM.01.0540"/>
<dbReference type="Proteomes" id="UP000007259">
    <property type="component" value="Chromosome 1"/>
</dbReference>